<keyword evidence="1" id="KW-1133">Transmembrane helix</keyword>
<protein>
    <submittedName>
        <fullName evidence="2">Uncharacterized protein</fullName>
    </submittedName>
</protein>
<keyword evidence="3" id="KW-1185">Reference proteome</keyword>
<sequence length="223" mass="25789">MILIGWIIIGLIASRLYKRQLEKPVFWKVIIIILAGFFTFSIKLDVFGQVAQISILPLGVWILYALLSKNKETWQKYRMFAWLGFGANFILLILFMVGILINYLLYPPGDPSTYISNVEDAYIINTHPTAHESTILKENVIDLIQGAKQQNYFSHSWYTETVMESVKTTERFPYMLANTHPKWGSGLHTTVYIEEKGKGILITTQDKQYYFQTEHPLLEEGDK</sequence>
<name>A0A9X3RAM6_9BACI</name>
<feature type="transmembrane region" description="Helical" evidence="1">
    <location>
        <begin position="79"/>
        <end position="106"/>
    </location>
</feature>
<dbReference type="AlphaFoldDB" id="A0A9X3RAM6"/>
<evidence type="ECO:0000313" key="2">
    <source>
        <dbReference type="EMBL" id="MCZ8534720.1"/>
    </source>
</evidence>
<keyword evidence="1" id="KW-0472">Membrane</keyword>
<dbReference type="EMBL" id="JAMKBI010000012">
    <property type="protein sequence ID" value="MCZ8534720.1"/>
    <property type="molecule type" value="Genomic_DNA"/>
</dbReference>
<keyword evidence="1" id="KW-0812">Transmembrane</keyword>
<gene>
    <name evidence="2" type="ORF">M9R61_15560</name>
</gene>
<organism evidence="2 3">
    <name type="scientific">Psychrobacillus psychrodurans</name>
    <dbReference type="NCBI Taxonomy" id="126157"/>
    <lineage>
        <taxon>Bacteria</taxon>
        <taxon>Bacillati</taxon>
        <taxon>Bacillota</taxon>
        <taxon>Bacilli</taxon>
        <taxon>Bacillales</taxon>
        <taxon>Bacillaceae</taxon>
        <taxon>Psychrobacillus</taxon>
    </lineage>
</organism>
<feature type="transmembrane region" description="Helical" evidence="1">
    <location>
        <begin position="25"/>
        <end position="44"/>
    </location>
</feature>
<evidence type="ECO:0000256" key="1">
    <source>
        <dbReference type="SAM" id="Phobius"/>
    </source>
</evidence>
<evidence type="ECO:0000313" key="3">
    <source>
        <dbReference type="Proteomes" id="UP001152172"/>
    </source>
</evidence>
<proteinExistence type="predicted"/>
<dbReference type="RefSeq" id="WP_269922829.1">
    <property type="nucleotide sequence ID" value="NZ_JAMKBI010000012.1"/>
</dbReference>
<accession>A0A9X3RAM6</accession>
<reference evidence="2" key="1">
    <citation type="submission" date="2022-05" db="EMBL/GenBank/DDBJ databases">
        <authorList>
            <person name="Colautti A."/>
            <person name="Iacumin L."/>
        </authorList>
    </citation>
    <scope>NUCLEOTIDE SEQUENCE</scope>
    <source>
        <strain evidence="2">DSM 30747</strain>
    </source>
</reference>
<comment type="caution">
    <text evidence="2">The sequence shown here is derived from an EMBL/GenBank/DDBJ whole genome shotgun (WGS) entry which is preliminary data.</text>
</comment>
<feature type="transmembrane region" description="Helical" evidence="1">
    <location>
        <begin position="50"/>
        <end position="67"/>
    </location>
</feature>
<dbReference type="Proteomes" id="UP001152172">
    <property type="component" value="Unassembled WGS sequence"/>
</dbReference>